<name>A0A2M9HGK6_9BIFI</name>
<proteinExistence type="predicted"/>
<sequence>MRYRDRDTEPPRWATIGFDAEGRGIELVFVRLDDYTPLIIHANYLTKGFRDEVRRSR</sequence>
<comment type="caution">
    <text evidence="1">The sequence shown here is derived from an EMBL/GenBank/DDBJ whole genome shotgun (WGS) entry which is preliminary data.</text>
</comment>
<dbReference type="EMBL" id="PEBK01000002">
    <property type="protein sequence ID" value="PJM75958.1"/>
    <property type="molecule type" value="Genomic_DNA"/>
</dbReference>
<protein>
    <submittedName>
        <fullName evidence="1">Toxin-antitoxin system toxin subunit</fullName>
    </submittedName>
</protein>
<keyword evidence="2" id="KW-1185">Reference proteome</keyword>
<dbReference type="Proteomes" id="UP000231451">
    <property type="component" value="Unassembled WGS sequence"/>
</dbReference>
<accession>A0A2M9HGK6</accession>
<dbReference type="OrthoDB" id="3577648at2"/>
<dbReference type="AlphaFoldDB" id="A0A2M9HGK6"/>
<evidence type="ECO:0000313" key="2">
    <source>
        <dbReference type="Proteomes" id="UP000231451"/>
    </source>
</evidence>
<organism evidence="1 2">
    <name type="scientific">Bifidobacterium simiarum</name>
    <dbReference type="NCBI Taxonomy" id="2045441"/>
    <lineage>
        <taxon>Bacteria</taxon>
        <taxon>Bacillati</taxon>
        <taxon>Actinomycetota</taxon>
        <taxon>Actinomycetes</taxon>
        <taxon>Bifidobacteriales</taxon>
        <taxon>Bifidobacteriaceae</taxon>
        <taxon>Bifidobacterium</taxon>
    </lineage>
</organism>
<evidence type="ECO:0000313" key="1">
    <source>
        <dbReference type="EMBL" id="PJM75958.1"/>
    </source>
</evidence>
<reference evidence="1 2" key="1">
    <citation type="submission" date="2017-10" db="EMBL/GenBank/DDBJ databases">
        <title>Draft genome sequences of strains TRE 1, TRE 9, TRE H and TRI 7, isolated from tamarins, belonging to four potential novel Bifidobacterium species.</title>
        <authorList>
            <person name="Mattarelli P."/>
            <person name="Modesto M."/>
            <person name="Puglisi E."/>
            <person name="Morelli L."/>
            <person name="Spezio C."/>
            <person name="Bonetti A."/>
            <person name="Sandri C."/>
        </authorList>
    </citation>
    <scope>NUCLEOTIDE SEQUENCE [LARGE SCALE GENOMIC DNA]</scope>
    <source>
        <strain evidence="2">TRI7</strain>
    </source>
</reference>
<gene>
    <name evidence="1" type="ORF">CSQ87_02955</name>
</gene>